<dbReference type="SUPFAM" id="SSF57362">
    <property type="entry name" value="BPTI-like"/>
    <property type="match status" value="1"/>
</dbReference>
<evidence type="ECO:0000256" key="2">
    <source>
        <dbReference type="SAM" id="SignalP"/>
    </source>
</evidence>
<dbReference type="EMBL" id="JO845040">
    <property type="protein sequence ID" value="AEO36657.1"/>
    <property type="molecule type" value="mRNA"/>
</dbReference>
<reference evidence="4" key="1">
    <citation type="journal article" date="2011" name="PLoS ONE">
        <title>A deep insight into the sialotranscriptome of the gulf coast tick, Amblyomma maculatum.</title>
        <authorList>
            <person name="Karim S."/>
            <person name="Singh P."/>
            <person name="Ribeiro J.M."/>
        </authorList>
    </citation>
    <scope>NUCLEOTIDE SEQUENCE</scope>
    <source>
        <tissue evidence="4">Salivary gland</tissue>
    </source>
</reference>
<proteinExistence type="evidence at transcript level"/>
<feature type="chain" id="PRO_5003447861" description="BPTI/Kunitz inhibitor domain-containing protein" evidence="2">
    <location>
        <begin position="26"/>
        <end position="161"/>
    </location>
</feature>
<keyword evidence="2" id="KW-0732">Signal</keyword>
<name>G3MT39_AMBMU</name>
<sequence length="161" mass="17968">MKALTSFLPALFCLIFALCSGSTRPELCDYELDVGECADGEKPTITRWHFNADEARCGPFLTCGTSGNDNNFPNCTSCMKLCSSTGYVIITRLPWPGASAPCDFLRHRQKVSRHRMAGTQPRRAQQDVACSSAPFPHPVHKTRRRRDVPETATHDHKTQEN</sequence>
<dbReference type="PROSITE" id="PS50279">
    <property type="entry name" value="BPTI_KUNITZ_2"/>
    <property type="match status" value="1"/>
</dbReference>
<dbReference type="SMART" id="SM00131">
    <property type="entry name" value="KU"/>
    <property type="match status" value="1"/>
</dbReference>
<evidence type="ECO:0000256" key="1">
    <source>
        <dbReference type="SAM" id="MobiDB-lite"/>
    </source>
</evidence>
<dbReference type="InterPro" id="IPR036880">
    <property type="entry name" value="Kunitz_BPTI_sf"/>
</dbReference>
<dbReference type="GO" id="GO:0004867">
    <property type="term" value="F:serine-type endopeptidase inhibitor activity"/>
    <property type="evidence" value="ECO:0007669"/>
    <property type="project" value="InterPro"/>
</dbReference>
<dbReference type="AlphaFoldDB" id="G3MT39"/>
<feature type="compositionally biased region" description="Basic and acidic residues" evidence="1">
    <location>
        <begin position="147"/>
        <end position="161"/>
    </location>
</feature>
<feature type="domain" description="BPTI/Kunitz inhibitor" evidence="3">
    <location>
        <begin position="28"/>
        <end position="82"/>
    </location>
</feature>
<dbReference type="InterPro" id="IPR002223">
    <property type="entry name" value="Kunitz_BPTI"/>
</dbReference>
<evidence type="ECO:0000259" key="3">
    <source>
        <dbReference type="PROSITE" id="PS50279"/>
    </source>
</evidence>
<protein>
    <recommendedName>
        <fullName evidence="3">BPTI/Kunitz inhibitor domain-containing protein</fullName>
    </recommendedName>
</protein>
<accession>G3MT39</accession>
<feature type="region of interest" description="Disordered" evidence="1">
    <location>
        <begin position="113"/>
        <end position="161"/>
    </location>
</feature>
<evidence type="ECO:0000313" key="4">
    <source>
        <dbReference type="EMBL" id="AEO36657.1"/>
    </source>
</evidence>
<feature type="signal peptide" evidence="2">
    <location>
        <begin position="1"/>
        <end position="25"/>
    </location>
</feature>
<dbReference type="Gene3D" id="4.10.410.10">
    <property type="entry name" value="Pancreatic trypsin inhibitor Kunitz domain"/>
    <property type="match status" value="1"/>
</dbReference>
<dbReference type="Pfam" id="PF00014">
    <property type="entry name" value="Kunitz_BPTI"/>
    <property type="match status" value="1"/>
</dbReference>
<organism evidence="4">
    <name type="scientific">Amblyomma maculatum</name>
    <name type="common">Gulf Coast tick</name>
    <dbReference type="NCBI Taxonomy" id="34609"/>
    <lineage>
        <taxon>Eukaryota</taxon>
        <taxon>Metazoa</taxon>
        <taxon>Ecdysozoa</taxon>
        <taxon>Arthropoda</taxon>
        <taxon>Chelicerata</taxon>
        <taxon>Arachnida</taxon>
        <taxon>Acari</taxon>
        <taxon>Parasitiformes</taxon>
        <taxon>Ixodida</taxon>
        <taxon>Ixodoidea</taxon>
        <taxon>Ixodidae</taxon>
        <taxon>Amblyomminae</taxon>
        <taxon>Amblyomma</taxon>
    </lineage>
</organism>